<evidence type="ECO:0000256" key="1">
    <source>
        <dbReference type="ARBA" id="ARBA00022574"/>
    </source>
</evidence>
<feature type="repeat" description="WD" evidence="3">
    <location>
        <begin position="250"/>
        <end position="291"/>
    </location>
</feature>
<dbReference type="InterPro" id="IPR036322">
    <property type="entry name" value="WD40_repeat_dom_sf"/>
</dbReference>
<dbReference type="InParanoid" id="A0A0P0W0A9"/>
<dbReference type="STRING" id="39947.A0A0P0W0A9"/>
<sequence length="525" mass="57137">MSRRRASHGILPRTLRLYWCSYIYRHVSSSPASNSNLASDATCLLLPFGLAFLPCDSGHSSEHHPRLEKLSTRIDRSPWAAATGSSSTCSAPSRRRRRPRRRRRRSRPSLSRRPPPPTTTGVARRRGRRTTAPVGTGPRPRRRRGAARRRRPSRRGRRTCRGLAAAGWGRAPAPPGSGLVKAIVVADDGRIFTGHQDGKVRVWRADAGDPAVHRRVGSLPRLADYVRSSVNPSSYVETPRRRRGRRREVWLRHSDAVSCLSLDEGAGLLYSASWDGSFKVWRVSDSRCLESVCAHDDAINTVAAAGFDGVVFTGSADGTVKVWRREEEPAASGGEAKTRHVLETVLREDESAVTAIAVSAEGRVVYVGSSDGDVTYWHWIDGEARYGGALRAHGTAVMCLAVAGNVVVSGSADRTLCAWRRGGGEHSRLAVLAGHTGPVKCVAVDEEETSSCSSDGERRFVVYSGSLDGSVKVWRISDIEPTNPPPRLPSPHVWKREDQPAAATAAAARAWSPYQTSEMNSVAAA</sequence>
<dbReference type="SMR" id="A0A0P0W0A9"/>
<reference evidence="5 6" key="2">
    <citation type="journal article" date="2013" name="Plant Cell Physiol.">
        <title>Rice Annotation Project Database (RAP-DB): an integrative and interactive database for rice genomics.</title>
        <authorList>
            <person name="Sakai H."/>
            <person name="Lee S.S."/>
            <person name="Tanaka T."/>
            <person name="Numa H."/>
            <person name="Kim J."/>
            <person name="Kawahara Y."/>
            <person name="Wakimoto H."/>
            <person name="Yang C.C."/>
            <person name="Iwamoto M."/>
            <person name="Abe T."/>
            <person name="Yamada Y."/>
            <person name="Muto A."/>
            <person name="Inokuchi H."/>
            <person name="Ikemura T."/>
            <person name="Matsumoto T."/>
            <person name="Sasaki T."/>
            <person name="Itoh T."/>
        </authorList>
    </citation>
    <scope>NUCLEOTIDE SEQUENCE [LARGE SCALE GENOMIC DNA]</scope>
    <source>
        <strain evidence="6">cv. Nipponbare</strain>
    </source>
</reference>
<feature type="repeat" description="WD" evidence="3">
    <location>
        <begin position="292"/>
        <end position="323"/>
    </location>
</feature>
<dbReference type="SUPFAM" id="SSF50978">
    <property type="entry name" value="WD40 repeat-like"/>
    <property type="match status" value="1"/>
</dbReference>
<feature type="repeat" description="WD" evidence="3">
    <location>
        <begin position="346"/>
        <end position="377"/>
    </location>
</feature>
<dbReference type="PaxDb" id="39947-A0A0P0W0A9"/>
<feature type="region of interest" description="Disordered" evidence="4">
    <location>
        <begin position="74"/>
        <end position="169"/>
    </location>
</feature>
<dbReference type="InterPro" id="IPR020472">
    <property type="entry name" value="WD40_PAC1"/>
</dbReference>
<keyword evidence="6" id="KW-1185">Reference proteome</keyword>
<dbReference type="EMBL" id="AP014959">
    <property type="protein sequence ID" value="BAS85336.1"/>
    <property type="molecule type" value="Genomic_DNA"/>
</dbReference>
<feature type="compositionally biased region" description="Polar residues" evidence="4">
    <location>
        <begin position="513"/>
        <end position="525"/>
    </location>
</feature>
<dbReference type="Pfam" id="PF00400">
    <property type="entry name" value="WD40"/>
    <property type="match status" value="6"/>
</dbReference>
<keyword evidence="1 3" id="KW-0853">WD repeat</keyword>
<reference evidence="5 6" key="3">
    <citation type="journal article" date="2013" name="Rice">
        <title>Improvement of the Oryza sativa Nipponbare reference genome using next generation sequence and optical map data.</title>
        <authorList>
            <person name="Kawahara Y."/>
            <person name="de la Bastide M."/>
            <person name="Hamilton J.P."/>
            <person name="Kanamori H."/>
            <person name="McCombie W.R."/>
            <person name="Ouyang S."/>
            <person name="Schwartz D.C."/>
            <person name="Tanaka T."/>
            <person name="Wu J."/>
            <person name="Zhou S."/>
            <person name="Childs K.L."/>
            <person name="Davidson R.M."/>
            <person name="Lin H."/>
            <person name="Quesada-Ocampo L."/>
            <person name="Vaillancourt B."/>
            <person name="Sakai H."/>
            <person name="Lee S.S."/>
            <person name="Kim J."/>
            <person name="Numa H."/>
            <person name="Itoh T."/>
            <person name="Buell C.R."/>
            <person name="Matsumoto T."/>
        </authorList>
    </citation>
    <scope>NUCLEOTIDE SEQUENCE [LARGE SCALE GENOMIC DNA]</scope>
    <source>
        <strain evidence="6">cv. Nipponbare</strain>
    </source>
</reference>
<feature type="compositionally biased region" description="Basic residues" evidence="4">
    <location>
        <begin position="93"/>
        <end position="107"/>
    </location>
</feature>
<feature type="region of interest" description="Disordered" evidence="4">
    <location>
        <begin position="481"/>
        <end position="525"/>
    </location>
</feature>
<dbReference type="PROSITE" id="PS50082">
    <property type="entry name" value="WD_REPEATS_2"/>
    <property type="match status" value="3"/>
</dbReference>
<dbReference type="PRINTS" id="PR00320">
    <property type="entry name" value="GPROTEINBRPT"/>
</dbReference>
<dbReference type="AlphaFoldDB" id="A0A0P0W0A9"/>
<evidence type="ECO:0000313" key="6">
    <source>
        <dbReference type="Proteomes" id="UP000059680"/>
    </source>
</evidence>
<dbReference type="PANTHER" id="PTHR22844">
    <property type="entry name" value="F-BOX AND WD40 DOMAIN PROTEIN"/>
    <property type="match status" value="1"/>
</dbReference>
<dbReference type="InterPro" id="IPR001680">
    <property type="entry name" value="WD40_rpt"/>
</dbReference>
<protein>
    <submittedName>
        <fullName evidence="5">Os03g0625300 protein</fullName>
    </submittedName>
</protein>
<dbReference type="Gene3D" id="2.130.10.10">
    <property type="entry name" value="YVTN repeat-like/Quinoprotein amine dehydrogenase"/>
    <property type="match status" value="2"/>
</dbReference>
<dbReference type="eggNOG" id="KOG4155">
    <property type="taxonomic scope" value="Eukaryota"/>
</dbReference>
<reference evidence="6" key="1">
    <citation type="journal article" date="2005" name="Nature">
        <title>The map-based sequence of the rice genome.</title>
        <authorList>
            <consortium name="International rice genome sequencing project (IRGSP)"/>
            <person name="Matsumoto T."/>
            <person name="Wu J."/>
            <person name="Kanamori H."/>
            <person name="Katayose Y."/>
            <person name="Fujisawa M."/>
            <person name="Namiki N."/>
            <person name="Mizuno H."/>
            <person name="Yamamoto K."/>
            <person name="Antonio B.A."/>
            <person name="Baba T."/>
            <person name="Sakata K."/>
            <person name="Nagamura Y."/>
            <person name="Aoki H."/>
            <person name="Arikawa K."/>
            <person name="Arita K."/>
            <person name="Bito T."/>
            <person name="Chiden Y."/>
            <person name="Fujitsuka N."/>
            <person name="Fukunaka R."/>
            <person name="Hamada M."/>
            <person name="Harada C."/>
            <person name="Hayashi A."/>
            <person name="Hijishita S."/>
            <person name="Honda M."/>
            <person name="Hosokawa S."/>
            <person name="Ichikawa Y."/>
            <person name="Idonuma A."/>
            <person name="Iijima M."/>
            <person name="Ikeda M."/>
            <person name="Ikeno M."/>
            <person name="Ito K."/>
            <person name="Ito S."/>
            <person name="Ito T."/>
            <person name="Ito Y."/>
            <person name="Ito Y."/>
            <person name="Iwabuchi A."/>
            <person name="Kamiya K."/>
            <person name="Karasawa W."/>
            <person name="Kurita K."/>
            <person name="Katagiri S."/>
            <person name="Kikuta A."/>
            <person name="Kobayashi H."/>
            <person name="Kobayashi N."/>
            <person name="Machita K."/>
            <person name="Maehara T."/>
            <person name="Masukawa M."/>
            <person name="Mizubayashi T."/>
            <person name="Mukai Y."/>
            <person name="Nagasaki H."/>
            <person name="Nagata Y."/>
            <person name="Naito S."/>
            <person name="Nakashima M."/>
            <person name="Nakama Y."/>
            <person name="Nakamichi Y."/>
            <person name="Nakamura M."/>
            <person name="Meguro A."/>
            <person name="Negishi M."/>
            <person name="Ohta I."/>
            <person name="Ohta T."/>
            <person name="Okamoto M."/>
            <person name="Ono N."/>
            <person name="Saji S."/>
            <person name="Sakaguchi M."/>
            <person name="Sakai K."/>
            <person name="Shibata M."/>
            <person name="Shimokawa T."/>
            <person name="Song J."/>
            <person name="Takazaki Y."/>
            <person name="Terasawa K."/>
            <person name="Tsugane M."/>
            <person name="Tsuji K."/>
            <person name="Ueda S."/>
            <person name="Waki K."/>
            <person name="Yamagata H."/>
            <person name="Yamamoto M."/>
            <person name="Yamamoto S."/>
            <person name="Yamane H."/>
            <person name="Yoshiki S."/>
            <person name="Yoshihara R."/>
            <person name="Yukawa K."/>
            <person name="Zhong H."/>
            <person name="Yano M."/>
            <person name="Yuan Q."/>
            <person name="Ouyang S."/>
            <person name="Liu J."/>
            <person name="Jones K.M."/>
            <person name="Gansberger K."/>
            <person name="Moffat K."/>
            <person name="Hill J."/>
            <person name="Bera J."/>
            <person name="Fadrosh D."/>
            <person name="Jin S."/>
            <person name="Johri S."/>
            <person name="Kim M."/>
            <person name="Overton L."/>
            <person name="Reardon M."/>
            <person name="Tsitrin T."/>
            <person name="Vuong H."/>
            <person name="Weaver B."/>
            <person name="Ciecko A."/>
            <person name="Tallon L."/>
            <person name="Jackson J."/>
            <person name="Pai G."/>
            <person name="Aken S.V."/>
            <person name="Utterback T."/>
            <person name="Reidmuller S."/>
            <person name="Feldblyum T."/>
            <person name="Hsiao J."/>
            <person name="Zismann V."/>
            <person name="Iobst S."/>
            <person name="de Vazeille A.R."/>
            <person name="Buell C.R."/>
            <person name="Ying K."/>
            <person name="Li Y."/>
            <person name="Lu T."/>
            <person name="Huang Y."/>
            <person name="Zhao Q."/>
            <person name="Feng Q."/>
            <person name="Zhang L."/>
            <person name="Zhu J."/>
            <person name="Weng Q."/>
            <person name="Mu J."/>
            <person name="Lu Y."/>
            <person name="Fan D."/>
            <person name="Liu Y."/>
            <person name="Guan J."/>
            <person name="Zhang Y."/>
            <person name="Yu S."/>
            <person name="Liu X."/>
            <person name="Zhang Y."/>
            <person name="Hong G."/>
            <person name="Han B."/>
            <person name="Choisne N."/>
            <person name="Demange N."/>
            <person name="Orjeda G."/>
            <person name="Samain S."/>
            <person name="Cattolico L."/>
            <person name="Pelletier E."/>
            <person name="Couloux A."/>
            <person name="Segurens B."/>
            <person name="Wincker P."/>
            <person name="D'Hont A."/>
            <person name="Scarpelli C."/>
            <person name="Weissenbach J."/>
            <person name="Salanoubat M."/>
            <person name="Quetier F."/>
            <person name="Yu Y."/>
            <person name="Kim H.R."/>
            <person name="Rambo T."/>
            <person name="Currie J."/>
            <person name="Collura K."/>
            <person name="Luo M."/>
            <person name="Yang T."/>
            <person name="Ammiraju J.S.S."/>
            <person name="Engler F."/>
            <person name="Soderlund C."/>
            <person name="Wing R.A."/>
            <person name="Palmer L.E."/>
            <person name="de la Bastide M."/>
            <person name="Spiegel L."/>
            <person name="Nascimento L."/>
            <person name="Zutavern T."/>
            <person name="O'Shaughnessy A."/>
            <person name="Dike S."/>
            <person name="Dedhia N."/>
            <person name="Preston R."/>
            <person name="Balija V."/>
            <person name="McCombie W.R."/>
            <person name="Chow T."/>
            <person name="Chen H."/>
            <person name="Chung M."/>
            <person name="Chen C."/>
            <person name="Shaw J."/>
            <person name="Wu H."/>
            <person name="Hsiao K."/>
            <person name="Chao Y."/>
            <person name="Chu M."/>
            <person name="Cheng C."/>
            <person name="Hour A."/>
            <person name="Lee P."/>
            <person name="Lin S."/>
            <person name="Lin Y."/>
            <person name="Liou J."/>
            <person name="Liu S."/>
            <person name="Hsing Y."/>
            <person name="Raghuvanshi S."/>
            <person name="Mohanty A."/>
            <person name="Bharti A.K."/>
            <person name="Gaur A."/>
            <person name="Gupta V."/>
            <person name="Kumar D."/>
            <person name="Ravi V."/>
            <person name="Vij S."/>
            <person name="Kapur A."/>
            <person name="Khurana P."/>
            <person name="Khurana P."/>
            <person name="Khurana J.P."/>
            <person name="Tyagi A.K."/>
            <person name="Gaikwad K."/>
            <person name="Singh A."/>
            <person name="Dalal V."/>
            <person name="Srivastava S."/>
            <person name="Dixit A."/>
            <person name="Pal A.K."/>
            <person name="Ghazi I.A."/>
            <person name="Yadav M."/>
            <person name="Pandit A."/>
            <person name="Bhargava A."/>
            <person name="Sureshbabu K."/>
            <person name="Batra K."/>
            <person name="Sharma T.R."/>
            <person name="Mohapatra T."/>
            <person name="Singh N.K."/>
            <person name="Messing J."/>
            <person name="Nelson A.B."/>
            <person name="Fuks G."/>
            <person name="Kavchok S."/>
            <person name="Keizer G."/>
            <person name="Linton E."/>
            <person name="Llaca V."/>
            <person name="Song R."/>
            <person name="Tanyolac B."/>
            <person name="Young S."/>
            <person name="Ho-Il K."/>
            <person name="Hahn J.H."/>
            <person name="Sangsakoo G."/>
            <person name="Vanavichit A."/>
            <person name="de Mattos Luiz.A.T."/>
            <person name="Zimmer P.D."/>
            <person name="Malone G."/>
            <person name="Dellagostin O."/>
            <person name="de Oliveira A.C."/>
            <person name="Bevan M."/>
            <person name="Bancroft I."/>
            <person name="Minx P."/>
            <person name="Cordum H."/>
            <person name="Wilson R."/>
            <person name="Cheng Z."/>
            <person name="Jin W."/>
            <person name="Jiang J."/>
            <person name="Leong S.A."/>
            <person name="Iwama H."/>
            <person name="Gojobori T."/>
            <person name="Itoh T."/>
            <person name="Niimura Y."/>
            <person name="Fujii Y."/>
            <person name="Habara T."/>
            <person name="Sakai H."/>
            <person name="Sato Y."/>
            <person name="Wilson G."/>
            <person name="Kumar K."/>
            <person name="McCouch S."/>
            <person name="Juretic N."/>
            <person name="Hoen D."/>
            <person name="Wright S."/>
            <person name="Bruskiewich R."/>
            <person name="Bureau T."/>
            <person name="Miyao A."/>
            <person name="Hirochika H."/>
            <person name="Nishikawa T."/>
            <person name="Kadowaki K."/>
            <person name="Sugiura M."/>
            <person name="Burr B."/>
            <person name="Sasaki T."/>
        </authorList>
    </citation>
    <scope>NUCLEOTIDE SEQUENCE [LARGE SCALE GENOMIC DNA]</scope>
    <source>
        <strain evidence="6">cv. Nipponbare</strain>
    </source>
</reference>
<dbReference type="Gramene" id="Os03t0625300-00">
    <property type="protein sequence ID" value="Os03t0625300-00"/>
    <property type="gene ID" value="Os03g0625300"/>
</dbReference>
<gene>
    <name evidence="5" type="ordered locus">Os03g0625300</name>
    <name evidence="5" type="ORF">OSNPB_030625300</name>
</gene>
<dbReference type="PROSITE" id="PS50294">
    <property type="entry name" value="WD_REPEATS_REGION"/>
    <property type="match status" value="2"/>
</dbReference>
<feature type="compositionally biased region" description="Low complexity" evidence="4">
    <location>
        <begin position="501"/>
        <end position="510"/>
    </location>
</feature>
<dbReference type="InterPro" id="IPR045182">
    <property type="entry name" value="JINGUBANG-like"/>
</dbReference>
<dbReference type="SMART" id="SM00320">
    <property type="entry name" value="WD40"/>
    <property type="match status" value="6"/>
</dbReference>
<evidence type="ECO:0000256" key="4">
    <source>
        <dbReference type="SAM" id="MobiDB-lite"/>
    </source>
</evidence>
<evidence type="ECO:0000256" key="2">
    <source>
        <dbReference type="ARBA" id="ARBA00022737"/>
    </source>
</evidence>
<accession>A0A0P0W0A9</accession>
<dbReference type="InterPro" id="IPR015943">
    <property type="entry name" value="WD40/YVTN_repeat-like_dom_sf"/>
</dbReference>
<dbReference type="FunCoup" id="A0A0P0W0A9">
    <property type="interactions" value="176"/>
</dbReference>
<feature type="compositionally biased region" description="Basic residues" evidence="4">
    <location>
        <begin position="139"/>
        <end position="160"/>
    </location>
</feature>
<organism evidence="5 6">
    <name type="scientific">Oryza sativa subsp. japonica</name>
    <name type="common">Rice</name>
    <dbReference type="NCBI Taxonomy" id="39947"/>
    <lineage>
        <taxon>Eukaryota</taxon>
        <taxon>Viridiplantae</taxon>
        <taxon>Streptophyta</taxon>
        <taxon>Embryophyta</taxon>
        <taxon>Tracheophyta</taxon>
        <taxon>Spermatophyta</taxon>
        <taxon>Magnoliopsida</taxon>
        <taxon>Liliopsida</taxon>
        <taxon>Poales</taxon>
        <taxon>Poaceae</taxon>
        <taxon>BOP clade</taxon>
        <taxon>Oryzoideae</taxon>
        <taxon>Oryzeae</taxon>
        <taxon>Oryzinae</taxon>
        <taxon>Oryza</taxon>
        <taxon>Oryza sativa</taxon>
    </lineage>
</organism>
<name>A0A0P0W0A9_ORYSJ</name>
<evidence type="ECO:0000313" key="5">
    <source>
        <dbReference type="EMBL" id="BAS85336.1"/>
    </source>
</evidence>
<proteinExistence type="predicted"/>
<keyword evidence="2" id="KW-0677">Repeat</keyword>
<dbReference type="Proteomes" id="UP000059680">
    <property type="component" value="Chromosome 3"/>
</dbReference>
<feature type="compositionally biased region" description="Low complexity" evidence="4">
    <location>
        <begin position="80"/>
        <end position="92"/>
    </location>
</feature>
<dbReference type="PANTHER" id="PTHR22844:SF355">
    <property type="entry name" value="OS03G0625300 PROTEIN"/>
    <property type="match status" value="1"/>
</dbReference>
<evidence type="ECO:0000256" key="3">
    <source>
        <dbReference type="PROSITE-ProRule" id="PRU00221"/>
    </source>
</evidence>